<comment type="caution">
    <text evidence="2">The sequence shown here is derived from an EMBL/GenBank/DDBJ whole genome shotgun (WGS) entry which is preliminary data.</text>
</comment>
<keyword evidence="3" id="KW-1185">Reference proteome</keyword>
<name>A0A2S4JGM5_9SPIO</name>
<dbReference type="Proteomes" id="UP000237350">
    <property type="component" value="Unassembled WGS sequence"/>
</dbReference>
<sequence length="201" mass="23445">MRGLYEQTMDQTPKISKEVHRGCAYYSIGWSVLETASRSRIIGGVPSLPGIWELYWLEHSRIPRLLKMGRAWHGGVRHALRFEADPEERVNRDIRSHLASGDCYFRYTICENAPDLTDVYSVLFSLRDELQGEGCEPSGRYREVRIQEPQEMEIRRVRKPREPSPSPEPFGGHVPNMFDVLREMRRLEGEQSREQNRDQGE</sequence>
<gene>
    <name evidence="2" type="ORF">AU468_12470</name>
</gene>
<evidence type="ECO:0000313" key="3">
    <source>
        <dbReference type="Proteomes" id="UP000237350"/>
    </source>
</evidence>
<reference evidence="3" key="1">
    <citation type="submission" date="2015-12" db="EMBL/GenBank/DDBJ databases">
        <authorList>
            <person name="Lodha T.D."/>
            <person name="Chintalapati S."/>
            <person name="Chintalapati V.R."/>
            <person name="Sravanthi T."/>
        </authorList>
    </citation>
    <scope>NUCLEOTIDE SEQUENCE [LARGE SCALE GENOMIC DNA]</scope>
    <source>
        <strain evidence="3">JC133</strain>
    </source>
</reference>
<accession>A0A2S4JGM5</accession>
<evidence type="ECO:0000313" key="2">
    <source>
        <dbReference type="EMBL" id="POQ98671.1"/>
    </source>
</evidence>
<proteinExistence type="predicted"/>
<evidence type="ECO:0000256" key="1">
    <source>
        <dbReference type="SAM" id="MobiDB-lite"/>
    </source>
</evidence>
<organism evidence="2 3">
    <name type="scientific">Alkalispirochaeta sphaeroplastigenens</name>
    <dbReference type="NCBI Taxonomy" id="1187066"/>
    <lineage>
        <taxon>Bacteria</taxon>
        <taxon>Pseudomonadati</taxon>
        <taxon>Spirochaetota</taxon>
        <taxon>Spirochaetia</taxon>
        <taxon>Spirochaetales</taxon>
        <taxon>Spirochaetaceae</taxon>
        <taxon>Alkalispirochaeta</taxon>
    </lineage>
</organism>
<dbReference type="EMBL" id="LPWH01000118">
    <property type="protein sequence ID" value="POQ98671.1"/>
    <property type="molecule type" value="Genomic_DNA"/>
</dbReference>
<dbReference type="AlphaFoldDB" id="A0A2S4JGM5"/>
<dbReference type="OrthoDB" id="370092at2"/>
<protein>
    <submittedName>
        <fullName evidence="2">Uncharacterized protein</fullName>
    </submittedName>
</protein>
<feature type="region of interest" description="Disordered" evidence="1">
    <location>
        <begin position="156"/>
        <end position="177"/>
    </location>
</feature>